<evidence type="ECO:0000313" key="6">
    <source>
        <dbReference type="EMBL" id="ASK27512.1"/>
    </source>
</evidence>
<name>A0A220S262_9NEIS</name>
<keyword evidence="2" id="KW-1003">Cell membrane</keyword>
<organism evidence="6 7">
    <name type="scientific">Neisseria chenwenguii</name>
    <dbReference type="NCBI Taxonomy" id="1853278"/>
    <lineage>
        <taxon>Bacteria</taxon>
        <taxon>Pseudomonadati</taxon>
        <taxon>Pseudomonadota</taxon>
        <taxon>Betaproteobacteria</taxon>
        <taxon>Neisseriales</taxon>
        <taxon>Neisseriaceae</taxon>
        <taxon>Neisseria</taxon>
    </lineage>
</organism>
<keyword evidence="4" id="KW-1133">Transmembrane helix</keyword>
<comment type="subcellular location">
    <subcellularLocation>
        <location evidence="1">Cell membrane</location>
        <topology evidence="1">Multi-pass membrane protein</topology>
    </subcellularLocation>
</comment>
<keyword evidence="3" id="KW-0812">Transmembrane</keyword>
<keyword evidence="7" id="KW-1185">Reference proteome</keyword>
<evidence type="ECO:0000256" key="3">
    <source>
        <dbReference type="ARBA" id="ARBA00022692"/>
    </source>
</evidence>
<gene>
    <name evidence="6" type="ORF">BG910_06920</name>
</gene>
<reference evidence="6 7" key="1">
    <citation type="submission" date="2017-06" db="EMBL/GenBank/DDBJ databases">
        <title>Neisseria chenwenguii sp. nov., isolated from the intestinal contents of Tibetan Plateau Pika in Yushu, Qinghai Province, China.</title>
        <authorList>
            <person name="Zhang G."/>
        </authorList>
    </citation>
    <scope>NUCLEOTIDE SEQUENCE [LARGE SCALE GENOMIC DNA]</scope>
    <source>
        <strain evidence="6 7">10023</strain>
    </source>
</reference>
<dbReference type="InterPro" id="IPR050448">
    <property type="entry name" value="OpgB/LTA_synthase_biosynth"/>
</dbReference>
<evidence type="ECO:0000256" key="5">
    <source>
        <dbReference type="ARBA" id="ARBA00023136"/>
    </source>
</evidence>
<protein>
    <submittedName>
        <fullName evidence="6">Uncharacterized protein</fullName>
    </submittedName>
</protein>
<dbReference type="EMBL" id="CP022278">
    <property type="protein sequence ID" value="ASK27512.1"/>
    <property type="molecule type" value="Genomic_DNA"/>
</dbReference>
<dbReference type="KEGG" id="nei:BG910_06920"/>
<evidence type="ECO:0000256" key="4">
    <source>
        <dbReference type="ARBA" id="ARBA00022989"/>
    </source>
</evidence>
<dbReference type="InterPro" id="IPR000917">
    <property type="entry name" value="Sulfatase_N"/>
</dbReference>
<evidence type="ECO:0000256" key="1">
    <source>
        <dbReference type="ARBA" id="ARBA00004651"/>
    </source>
</evidence>
<dbReference type="PANTHER" id="PTHR47371:SF3">
    <property type="entry name" value="PHOSPHOGLYCEROL TRANSFERASE I"/>
    <property type="match status" value="1"/>
</dbReference>
<evidence type="ECO:0000256" key="2">
    <source>
        <dbReference type="ARBA" id="ARBA00022475"/>
    </source>
</evidence>
<dbReference type="Proteomes" id="UP000198238">
    <property type="component" value="Chromosome"/>
</dbReference>
<dbReference type="AlphaFoldDB" id="A0A220S262"/>
<dbReference type="Gene3D" id="3.40.720.10">
    <property type="entry name" value="Alkaline Phosphatase, subunit A"/>
    <property type="match status" value="1"/>
</dbReference>
<dbReference type="OrthoDB" id="8613897at2"/>
<dbReference type="RefSeq" id="WP_089036213.1">
    <property type="nucleotide sequence ID" value="NZ_CP022278.1"/>
</dbReference>
<dbReference type="SUPFAM" id="SSF53649">
    <property type="entry name" value="Alkaline phosphatase-like"/>
    <property type="match status" value="1"/>
</dbReference>
<dbReference type="InterPro" id="IPR017850">
    <property type="entry name" value="Alkaline_phosphatase_core_sf"/>
</dbReference>
<accession>A0A220S262</accession>
<dbReference type="PANTHER" id="PTHR47371">
    <property type="entry name" value="LIPOTEICHOIC ACID SYNTHASE"/>
    <property type="match status" value="1"/>
</dbReference>
<sequence>MSVYAMLHKEYALPKFSFRLLVMALLLVLLPNVAFLSAAYFTNTARPLLNLDYFWAALLFVLPWRFAKFTGLLLFWLAALFDTLMMVMQLFPFMDLLGAIYLAPFIMKAPFLYQALTVFLLGYLFLIPMFLGKIAGKTNIYHVLYVCVPLFVAAYFTGHLQYHHRSNVAILFGGNNFYYAKSQYALYRENQDFDFLKAADNEPVLLEESRERASLRLSKPTAKKILFIVNESWGQPKNSKLQDAVLEKIYAEKSLFSQVETGYFRAIGATVEGELRELCGFGGARGFSFRRTPAEKFSKCMPNILQKQGYKTIALHGASGQLYDRYAWYPKAGFNKIQTAEYMMGKPTCEAFGGVCDRVLYDEVKQGFRQNDKLFFYWLTLSTHADYSEKDLYNQRLKCEDFQLPSDTLLCRNFRLQAQFFDGLAALLKQPEMKGAEVIVVGDHSPPVINIGEVFKYLEEGDVAWLHLKVKE</sequence>
<proteinExistence type="predicted"/>
<dbReference type="Pfam" id="PF00884">
    <property type="entry name" value="Sulfatase"/>
    <property type="match status" value="1"/>
</dbReference>
<dbReference type="GO" id="GO:0005886">
    <property type="term" value="C:plasma membrane"/>
    <property type="evidence" value="ECO:0007669"/>
    <property type="project" value="UniProtKB-SubCell"/>
</dbReference>
<evidence type="ECO:0000313" key="7">
    <source>
        <dbReference type="Proteomes" id="UP000198238"/>
    </source>
</evidence>
<keyword evidence="5" id="KW-0472">Membrane</keyword>